<dbReference type="PIRSF" id="PIRSF000441">
    <property type="entry name" value="CysE"/>
    <property type="match status" value="1"/>
</dbReference>
<evidence type="ECO:0000256" key="8">
    <source>
        <dbReference type="ARBA" id="ARBA00023192"/>
    </source>
</evidence>
<dbReference type="EMBL" id="JACJTA010000007">
    <property type="protein sequence ID" value="MBD2603990.1"/>
    <property type="molecule type" value="Genomic_DNA"/>
</dbReference>
<dbReference type="Gene3D" id="2.160.10.10">
    <property type="entry name" value="Hexapeptide repeat proteins"/>
    <property type="match status" value="1"/>
</dbReference>
<comment type="pathway">
    <text evidence="1">Amino-acid biosynthesis; L-cysteine biosynthesis; L-cysteine from L-serine: step 1/2.</text>
</comment>
<evidence type="ECO:0000256" key="5">
    <source>
        <dbReference type="ARBA" id="ARBA00022605"/>
    </source>
</evidence>
<keyword evidence="13" id="KW-1185">Reference proteome</keyword>
<protein>
    <recommendedName>
        <fullName evidence="4 11">Serine acetyltransferase</fullName>
        <ecNumber evidence="3 11">2.3.1.30</ecNumber>
    </recommendedName>
</protein>
<evidence type="ECO:0000313" key="13">
    <source>
        <dbReference type="Proteomes" id="UP000660380"/>
    </source>
</evidence>
<accession>A0ABR8GKT0</accession>
<dbReference type="CDD" id="cd03354">
    <property type="entry name" value="LbH_SAT"/>
    <property type="match status" value="1"/>
</dbReference>
<dbReference type="InterPro" id="IPR045304">
    <property type="entry name" value="LbH_SAT"/>
</dbReference>
<dbReference type="PANTHER" id="PTHR42811">
    <property type="entry name" value="SERINE ACETYLTRANSFERASE"/>
    <property type="match status" value="1"/>
</dbReference>
<evidence type="ECO:0000256" key="9">
    <source>
        <dbReference type="ARBA" id="ARBA00023315"/>
    </source>
</evidence>
<dbReference type="InterPro" id="IPR011004">
    <property type="entry name" value="Trimer_LpxA-like_sf"/>
</dbReference>
<reference evidence="12 13" key="1">
    <citation type="journal article" date="2020" name="ISME J.">
        <title>Comparative genomics reveals insights into cyanobacterial evolution and habitat adaptation.</title>
        <authorList>
            <person name="Chen M.Y."/>
            <person name="Teng W.K."/>
            <person name="Zhao L."/>
            <person name="Hu C.X."/>
            <person name="Zhou Y.K."/>
            <person name="Han B.P."/>
            <person name="Song L.R."/>
            <person name="Shu W.S."/>
        </authorList>
    </citation>
    <scope>NUCLEOTIDE SEQUENCE [LARGE SCALE GENOMIC DNA]</scope>
    <source>
        <strain evidence="12 13">FACHB-248</strain>
    </source>
</reference>
<proteinExistence type="inferred from homology"/>
<organism evidence="12 13">
    <name type="scientific">Scytonema hofmannii FACHB-248</name>
    <dbReference type="NCBI Taxonomy" id="1842502"/>
    <lineage>
        <taxon>Bacteria</taxon>
        <taxon>Bacillati</taxon>
        <taxon>Cyanobacteriota</taxon>
        <taxon>Cyanophyceae</taxon>
        <taxon>Nostocales</taxon>
        <taxon>Scytonemataceae</taxon>
        <taxon>Scytonema</taxon>
    </lineage>
</organism>
<evidence type="ECO:0000256" key="1">
    <source>
        <dbReference type="ARBA" id="ARBA00004876"/>
    </source>
</evidence>
<keyword evidence="8" id="KW-0198">Cysteine biosynthesis</keyword>
<keyword evidence="7" id="KW-0677">Repeat</keyword>
<keyword evidence="9 11" id="KW-0012">Acyltransferase</keyword>
<sequence>MLSTLRTDFRIIFERDPAARNWLEVLFCYPGLQALLFHRLAHRLHIIAIPFFPRLISHIARFLTGIEIHPGATIGKGVFIDHGMGVVIGETAIIGDYALIYQGVTLGGTGKQSGKRHPTLGENVVVGAGSKVLGNIQIGNNVRIGAGSVVLRDVPSDCTVVGVPGRIVYRSGVKVSPLEHNNLPDSEAQVIRALVDRIELLEQQIQQLQELQSSPKTPVMAGKFAANEGEETENKLRCDLRDKAIQQFLDGAGI</sequence>
<dbReference type="Proteomes" id="UP000660380">
    <property type="component" value="Unassembled WGS sequence"/>
</dbReference>
<dbReference type="PROSITE" id="PS00101">
    <property type="entry name" value="HEXAPEP_TRANSFERASES"/>
    <property type="match status" value="1"/>
</dbReference>
<evidence type="ECO:0000256" key="3">
    <source>
        <dbReference type="ARBA" id="ARBA00013266"/>
    </source>
</evidence>
<evidence type="ECO:0000256" key="7">
    <source>
        <dbReference type="ARBA" id="ARBA00022737"/>
    </source>
</evidence>
<evidence type="ECO:0000256" key="6">
    <source>
        <dbReference type="ARBA" id="ARBA00022679"/>
    </source>
</evidence>
<evidence type="ECO:0000256" key="2">
    <source>
        <dbReference type="ARBA" id="ARBA00007274"/>
    </source>
</evidence>
<dbReference type="SUPFAM" id="SSF51161">
    <property type="entry name" value="Trimeric LpxA-like enzymes"/>
    <property type="match status" value="1"/>
</dbReference>
<dbReference type="InterPro" id="IPR053376">
    <property type="entry name" value="Serine_acetyltransferase"/>
</dbReference>
<dbReference type="InterPro" id="IPR042122">
    <property type="entry name" value="Ser_AcTrfase_N_sf"/>
</dbReference>
<dbReference type="InterPro" id="IPR018357">
    <property type="entry name" value="Hexapep_transf_CS"/>
</dbReference>
<dbReference type="NCBIfam" id="TIGR01172">
    <property type="entry name" value="cysE"/>
    <property type="match status" value="1"/>
</dbReference>
<comment type="catalytic activity">
    <reaction evidence="10 11">
        <text>L-serine + acetyl-CoA = O-acetyl-L-serine + CoA</text>
        <dbReference type="Rhea" id="RHEA:24560"/>
        <dbReference type="ChEBI" id="CHEBI:33384"/>
        <dbReference type="ChEBI" id="CHEBI:57287"/>
        <dbReference type="ChEBI" id="CHEBI:57288"/>
        <dbReference type="ChEBI" id="CHEBI:58340"/>
        <dbReference type="EC" id="2.3.1.30"/>
    </reaction>
</comment>
<dbReference type="RefSeq" id="WP_029632831.1">
    <property type="nucleotide sequence ID" value="NZ_JACJTA010000007.1"/>
</dbReference>
<evidence type="ECO:0000256" key="4">
    <source>
        <dbReference type="ARBA" id="ARBA00018522"/>
    </source>
</evidence>
<dbReference type="Gene3D" id="1.10.3130.10">
    <property type="entry name" value="serine acetyltransferase, domain 1"/>
    <property type="match status" value="1"/>
</dbReference>
<dbReference type="InterPro" id="IPR001451">
    <property type="entry name" value="Hexapep"/>
</dbReference>
<dbReference type="GO" id="GO:0009001">
    <property type="term" value="F:serine O-acetyltransferase activity"/>
    <property type="evidence" value="ECO:0007669"/>
    <property type="project" value="UniProtKB-EC"/>
</dbReference>
<dbReference type="EC" id="2.3.1.30" evidence="3 11"/>
<keyword evidence="5" id="KW-0028">Amino-acid biosynthesis</keyword>
<evidence type="ECO:0000313" key="12">
    <source>
        <dbReference type="EMBL" id="MBD2603990.1"/>
    </source>
</evidence>
<dbReference type="NCBIfam" id="NF041874">
    <property type="entry name" value="EPS_EpsC"/>
    <property type="match status" value="1"/>
</dbReference>
<dbReference type="Pfam" id="PF00132">
    <property type="entry name" value="Hexapep"/>
    <property type="match status" value="1"/>
</dbReference>
<comment type="caution">
    <text evidence="12">The sequence shown here is derived from an EMBL/GenBank/DDBJ whole genome shotgun (WGS) entry which is preliminary data.</text>
</comment>
<name>A0ABR8GKT0_9CYAN</name>
<dbReference type="InterPro" id="IPR005881">
    <property type="entry name" value="Ser_O-AcTrfase"/>
</dbReference>
<comment type="similarity">
    <text evidence="2 11">Belongs to the transferase hexapeptide repeat family.</text>
</comment>
<evidence type="ECO:0000256" key="11">
    <source>
        <dbReference type="PIRNR" id="PIRNR000441"/>
    </source>
</evidence>
<evidence type="ECO:0000256" key="10">
    <source>
        <dbReference type="ARBA" id="ARBA00049486"/>
    </source>
</evidence>
<keyword evidence="6 11" id="KW-0808">Transferase</keyword>
<gene>
    <name evidence="12" type="primary">cysE</name>
    <name evidence="12" type="ORF">H6G81_05465</name>
</gene>